<dbReference type="PANTHER" id="PTHR10663">
    <property type="entry name" value="GUANYL-NUCLEOTIDE EXCHANGE FACTOR"/>
    <property type="match status" value="1"/>
</dbReference>
<feature type="domain" description="SEC7" evidence="2">
    <location>
        <begin position="58"/>
        <end position="245"/>
    </location>
</feature>
<dbReference type="AlphaFoldDB" id="A0A8D2IXG4"/>
<protein>
    <submittedName>
        <fullName evidence="3">Cytohesin 1</fullName>
    </submittedName>
</protein>
<evidence type="ECO:0000313" key="3">
    <source>
        <dbReference type="Ensembl" id="ENSVKKP00000006210.1"/>
    </source>
</evidence>
<name>A0A8D2IXG4_VARKO</name>
<organism evidence="3 4">
    <name type="scientific">Varanus komodoensis</name>
    <name type="common">Komodo dragon</name>
    <dbReference type="NCBI Taxonomy" id="61221"/>
    <lineage>
        <taxon>Eukaryota</taxon>
        <taxon>Metazoa</taxon>
        <taxon>Chordata</taxon>
        <taxon>Craniata</taxon>
        <taxon>Vertebrata</taxon>
        <taxon>Euteleostomi</taxon>
        <taxon>Lepidosauria</taxon>
        <taxon>Squamata</taxon>
        <taxon>Bifurcata</taxon>
        <taxon>Unidentata</taxon>
        <taxon>Episquamata</taxon>
        <taxon>Toxicofera</taxon>
        <taxon>Anguimorpha</taxon>
        <taxon>Paleoanguimorpha</taxon>
        <taxon>Varanoidea</taxon>
        <taxon>Varanidae</taxon>
        <taxon>Varanus</taxon>
    </lineage>
</organism>
<dbReference type="FunFam" id="1.10.220.20:FF:000003">
    <property type="entry name" value="Cytohesin 1"/>
    <property type="match status" value="1"/>
</dbReference>
<evidence type="ECO:0000313" key="4">
    <source>
        <dbReference type="Proteomes" id="UP000694545"/>
    </source>
</evidence>
<dbReference type="GO" id="GO:0032012">
    <property type="term" value="P:regulation of ARF protein signal transduction"/>
    <property type="evidence" value="ECO:0007669"/>
    <property type="project" value="InterPro"/>
</dbReference>
<dbReference type="Proteomes" id="UP000694545">
    <property type="component" value="Unplaced"/>
</dbReference>
<dbReference type="InterPro" id="IPR000904">
    <property type="entry name" value="Sec7_dom"/>
</dbReference>
<reference evidence="3" key="1">
    <citation type="submission" date="2025-08" db="UniProtKB">
        <authorList>
            <consortium name="Ensembl"/>
        </authorList>
    </citation>
    <scope>IDENTIFICATION</scope>
</reference>
<keyword evidence="1" id="KW-0175">Coiled coil</keyword>
<evidence type="ECO:0000259" key="2">
    <source>
        <dbReference type="PROSITE" id="PS50190"/>
    </source>
</evidence>
<dbReference type="Gene3D" id="1.10.220.20">
    <property type="match status" value="1"/>
</dbReference>
<dbReference type="SUPFAM" id="SSF48425">
    <property type="entry name" value="Sec7 domain"/>
    <property type="match status" value="1"/>
</dbReference>
<dbReference type="SMART" id="SM00222">
    <property type="entry name" value="Sec7"/>
    <property type="match status" value="1"/>
</dbReference>
<dbReference type="InterPro" id="IPR023394">
    <property type="entry name" value="Sec7_C_sf"/>
</dbReference>
<dbReference type="GO" id="GO:0005085">
    <property type="term" value="F:guanyl-nucleotide exchange factor activity"/>
    <property type="evidence" value="ECO:0007669"/>
    <property type="project" value="InterPro"/>
</dbReference>
<evidence type="ECO:0000256" key="1">
    <source>
        <dbReference type="SAM" id="Coils"/>
    </source>
</evidence>
<dbReference type="Pfam" id="PF01369">
    <property type="entry name" value="Sec7"/>
    <property type="match status" value="1"/>
</dbReference>
<dbReference type="PANTHER" id="PTHR10663:SF340">
    <property type="entry name" value="CYTOHESIN-1"/>
    <property type="match status" value="1"/>
</dbReference>
<accession>A0A8D2IXG4</accession>
<proteinExistence type="predicted"/>
<keyword evidence="4" id="KW-1185">Reference proteome</keyword>
<dbReference type="FunFam" id="1.10.1000.11:FF:000002">
    <property type="entry name" value="Cytohesin 1"/>
    <property type="match status" value="1"/>
</dbReference>
<dbReference type="PROSITE" id="PS50190">
    <property type="entry name" value="SEC7"/>
    <property type="match status" value="1"/>
</dbReference>
<dbReference type="Ensembl" id="ENSVKKT00000006373.1">
    <property type="protein sequence ID" value="ENSVKKP00000006210.1"/>
    <property type="gene ID" value="ENSVKKG00000004506.1"/>
</dbReference>
<dbReference type="CDD" id="cd00171">
    <property type="entry name" value="Sec7"/>
    <property type="match status" value="1"/>
</dbReference>
<dbReference type="InterPro" id="IPR035999">
    <property type="entry name" value="Sec7_dom_sf"/>
</dbReference>
<sequence length="500" mass="56156">MEEEEEESGYVPSDLTPEECQELENIRRRKQELLADIQRLKDEIAEVTNEIENLGSTEERKTMQRNKQVAMGRKKFNMDPKKGIQFLIENDLLKNTCDDIAQFLYKGEGLNKTAIGDYLGERDEFNIQVLHSFVELHEFTDLNLVQALRQFLWSFRLPGEAQKIDRMMEAFAQRYCQCNPGVFQSTDTCYVLSFAIIMLNTSLHNPNVKDKPTVERFIAMNRGINDGGDLPEELLRNLYDSIKNEPFKIPEDDGNDLTHTFFNPDREGWLLKLGECFQARHCLSHGGRGLRLCPGVGRCREHGARRHRPGHFSVWGSVIPGQHGALPAEVGDASTLLVSKHVLHGGSWLRCSESFRGSQSPVRDQPVLVVIRGKDRCMQGRGGFCGCQEQQAKWGSLSPVLCHNSPSRSSRLASGAALLTSTLQAGPWRRLNASWLCADWQCMHGLGEASTSPCAAAGHPPPTPSVLSFDLPRIWLDQAPRLVWVLLLGLLNPLESANQI</sequence>
<feature type="coiled-coil region" evidence="1">
    <location>
        <begin position="20"/>
        <end position="57"/>
    </location>
</feature>
<dbReference type="Gene3D" id="1.10.1000.11">
    <property type="entry name" value="Arf Nucleotide-binding Site Opener,domain 2"/>
    <property type="match status" value="1"/>
</dbReference>
<reference evidence="3" key="2">
    <citation type="submission" date="2025-09" db="UniProtKB">
        <authorList>
            <consortium name="Ensembl"/>
        </authorList>
    </citation>
    <scope>IDENTIFICATION</scope>
</reference>